<evidence type="ECO:0000256" key="1">
    <source>
        <dbReference type="SAM" id="Phobius"/>
    </source>
</evidence>
<dbReference type="Pfam" id="PF12669">
    <property type="entry name" value="FeoB_associated"/>
    <property type="match status" value="1"/>
</dbReference>
<sequence length="51" mass="5585">MYQQNVEMWDILTLVVVVAIAVGYLYFRLVKKKGSCGNGCGGDCASQAKKK</sequence>
<dbReference type="Proteomes" id="UP000572722">
    <property type="component" value="Unassembled WGS sequence"/>
</dbReference>
<keyword evidence="1" id="KW-0812">Transmembrane</keyword>
<protein>
    <submittedName>
        <fullName evidence="2">FeoB-associated Cys-rich membrane protein</fullName>
    </submittedName>
</protein>
<feature type="transmembrane region" description="Helical" evidence="1">
    <location>
        <begin position="6"/>
        <end position="27"/>
    </location>
</feature>
<keyword evidence="1" id="KW-1133">Transmembrane helix</keyword>
<proteinExistence type="predicted"/>
<dbReference type="EMBL" id="VTXO01000023">
    <property type="protein sequence ID" value="NOI83756.1"/>
    <property type="molecule type" value="Genomic_DNA"/>
</dbReference>
<organism evidence="2 3">
    <name type="scientific">Vibrio tubiashii</name>
    <dbReference type="NCBI Taxonomy" id="29498"/>
    <lineage>
        <taxon>Bacteria</taxon>
        <taxon>Pseudomonadati</taxon>
        <taxon>Pseudomonadota</taxon>
        <taxon>Gammaproteobacteria</taxon>
        <taxon>Vibrionales</taxon>
        <taxon>Vibrionaceae</taxon>
        <taxon>Vibrio</taxon>
        <taxon>Vibrio oreintalis group</taxon>
    </lineage>
</organism>
<reference evidence="2 3" key="1">
    <citation type="submission" date="2019-08" db="EMBL/GenBank/DDBJ databases">
        <title>Draft genome sequencing and comparative genomics of hatchery-associated Vibrios.</title>
        <authorList>
            <person name="Kehlet-Delgado H."/>
            <person name="Mueller R.S."/>
        </authorList>
    </citation>
    <scope>NUCLEOTIDE SEQUENCE [LARGE SCALE GENOMIC DNA]</scope>
    <source>
        <strain evidence="2 3">01-65-5-1</strain>
    </source>
</reference>
<name>A0AAE5GVD7_9VIBR</name>
<dbReference type="AlphaFoldDB" id="A0AAE5GVD7"/>
<keyword evidence="1" id="KW-0472">Membrane</keyword>
<dbReference type="RefSeq" id="WP_171326109.1">
    <property type="nucleotide sequence ID" value="NZ_VTXO01000023.1"/>
</dbReference>
<gene>
    <name evidence="2" type="ORF">F0237_24230</name>
</gene>
<evidence type="ECO:0000313" key="2">
    <source>
        <dbReference type="EMBL" id="NOI83756.1"/>
    </source>
</evidence>
<comment type="caution">
    <text evidence="2">The sequence shown here is derived from an EMBL/GenBank/DDBJ whole genome shotgun (WGS) entry which is preliminary data.</text>
</comment>
<evidence type="ECO:0000313" key="3">
    <source>
        <dbReference type="Proteomes" id="UP000572722"/>
    </source>
</evidence>
<accession>A0AAE5GVD7</accession>